<evidence type="ECO:0000256" key="3">
    <source>
        <dbReference type="ARBA" id="ARBA00023163"/>
    </source>
</evidence>
<feature type="domain" description="HTH gntR-type" evidence="4">
    <location>
        <begin position="6"/>
        <end position="73"/>
    </location>
</feature>
<dbReference type="Gene3D" id="1.20.120.530">
    <property type="entry name" value="GntR ligand-binding domain-like"/>
    <property type="match status" value="1"/>
</dbReference>
<dbReference type="PROSITE" id="PS50949">
    <property type="entry name" value="HTH_GNTR"/>
    <property type="match status" value="1"/>
</dbReference>
<dbReference type="Pfam" id="PF07729">
    <property type="entry name" value="FCD"/>
    <property type="match status" value="1"/>
</dbReference>
<dbReference type="Pfam" id="PF00392">
    <property type="entry name" value="GntR"/>
    <property type="match status" value="1"/>
</dbReference>
<evidence type="ECO:0000313" key="6">
    <source>
        <dbReference type="Proteomes" id="UP000290106"/>
    </source>
</evidence>
<dbReference type="CDD" id="cd07377">
    <property type="entry name" value="WHTH_GntR"/>
    <property type="match status" value="1"/>
</dbReference>
<dbReference type="InterPro" id="IPR036390">
    <property type="entry name" value="WH_DNA-bd_sf"/>
</dbReference>
<protein>
    <submittedName>
        <fullName evidence="5">GntR family transcriptional regulator</fullName>
    </submittedName>
</protein>
<dbReference type="EMBL" id="SDKC01000001">
    <property type="protein sequence ID" value="RXS76246.1"/>
    <property type="molecule type" value="Genomic_DNA"/>
</dbReference>
<evidence type="ECO:0000256" key="1">
    <source>
        <dbReference type="ARBA" id="ARBA00023015"/>
    </source>
</evidence>
<dbReference type="SMART" id="SM00345">
    <property type="entry name" value="HTH_GNTR"/>
    <property type="match status" value="1"/>
</dbReference>
<keyword evidence="1" id="KW-0805">Transcription regulation</keyword>
<dbReference type="InterPro" id="IPR011711">
    <property type="entry name" value="GntR_C"/>
</dbReference>
<comment type="caution">
    <text evidence="5">The sequence shown here is derived from an EMBL/GenBank/DDBJ whole genome shotgun (WGS) entry which is preliminary data.</text>
</comment>
<dbReference type="Proteomes" id="UP000290106">
    <property type="component" value="Unassembled WGS sequence"/>
</dbReference>
<dbReference type="SMART" id="SM00895">
    <property type="entry name" value="FCD"/>
    <property type="match status" value="1"/>
</dbReference>
<dbReference type="GO" id="GO:0003700">
    <property type="term" value="F:DNA-binding transcription factor activity"/>
    <property type="evidence" value="ECO:0007669"/>
    <property type="project" value="InterPro"/>
</dbReference>
<dbReference type="InterPro" id="IPR008920">
    <property type="entry name" value="TF_FadR/GntR_C"/>
</dbReference>
<dbReference type="AlphaFoldDB" id="A0A4Q1RKE1"/>
<dbReference type="Gene3D" id="1.10.10.10">
    <property type="entry name" value="Winged helix-like DNA-binding domain superfamily/Winged helix DNA-binding domain"/>
    <property type="match status" value="1"/>
</dbReference>
<dbReference type="RefSeq" id="WP_129258844.1">
    <property type="nucleotide sequence ID" value="NZ_SDKC01000001.1"/>
</dbReference>
<name>A0A4Q1RKE1_9FIRM</name>
<keyword evidence="6" id="KW-1185">Reference proteome</keyword>
<evidence type="ECO:0000313" key="5">
    <source>
        <dbReference type="EMBL" id="RXS76246.1"/>
    </source>
</evidence>
<gene>
    <name evidence="5" type="ORF">ETP43_14255</name>
</gene>
<dbReference type="PANTHER" id="PTHR43537:SF24">
    <property type="entry name" value="GLUCONATE OPERON TRANSCRIPTIONAL REPRESSOR"/>
    <property type="match status" value="1"/>
</dbReference>
<proteinExistence type="predicted"/>
<keyword evidence="2" id="KW-0238">DNA-binding</keyword>
<reference evidence="5 6" key="1">
    <citation type="submission" date="2019-01" db="EMBL/GenBank/DDBJ databases">
        <title>Blautia sp. nov. KGMB01111 isolated human feces.</title>
        <authorList>
            <person name="Park J.-E."/>
            <person name="Kim J.-S."/>
            <person name="Park S.-H."/>
        </authorList>
    </citation>
    <scope>NUCLEOTIDE SEQUENCE [LARGE SCALE GENOMIC DNA]</scope>
    <source>
        <strain evidence="5 6">KGMB01111</strain>
    </source>
</reference>
<evidence type="ECO:0000259" key="4">
    <source>
        <dbReference type="PROSITE" id="PS50949"/>
    </source>
</evidence>
<dbReference type="SUPFAM" id="SSF48008">
    <property type="entry name" value="GntR ligand-binding domain-like"/>
    <property type="match status" value="1"/>
</dbReference>
<sequence length="218" mass="25161">MGLNKSTLSEQIYQILRNDILTQKIPCGEKLTLKVLQERFQVSSTPIREALTRLTQDQLVSYYSNVGVRVISFTADDLREIYTFMGDLDGLAIRYASASPDQEKLQAEVTEILEKECAAAKAADVQTWNRYSDEFHLVFYRYCNNSRLAESAERLRSGISIFSNQYCRETVIQTRIDEEHLAIFQAYKDGDIEKVVQMMKTHLNDSLNYALRFLPKTF</sequence>
<dbReference type="PANTHER" id="PTHR43537">
    <property type="entry name" value="TRANSCRIPTIONAL REGULATOR, GNTR FAMILY"/>
    <property type="match status" value="1"/>
</dbReference>
<dbReference type="InterPro" id="IPR036388">
    <property type="entry name" value="WH-like_DNA-bd_sf"/>
</dbReference>
<dbReference type="OrthoDB" id="162982at2"/>
<dbReference type="InterPro" id="IPR000524">
    <property type="entry name" value="Tscrpt_reg_HTH_GntR"/>
</dbReference>
<accession>A0A4Q1RKE1</accession>
<dbReference type="SUPFAM" id="SSF46785">
    <property type="entry name" value="Winged helix' DNA-binding domain"/>
    <property type="match status" value="1"/>
</dbReference>
<keyword evidence="3" id="KW-0804">Transcription</keyword>
<evidence type="ECO:0000256" key="2">
    <source>
        <dbReference type="ARBA" id="ARBA00023125"/>
    </source>
</evidence>
<dbReference type="GO" id="GO:0003677">
    <property type="term" value="F:DNA binding"/>
    <property type="evidence" value="ECO:0007669"/>
    <property type="project" value="UniProtKB-KW"/>
</dbReference>
<organism evidence="5 6">
    <name type="scientific">Blautia faecicola</name>
    <dbReference type="NCBI Taxonomy" id="2509240"/>
    <lineage>
        <taxon>Bacteria</taxon>
        <taxon>Bacillati</taxon>
        <taxon>Bacillota</taxon>
        <taxon>Clostridia</taxon>
        <taxon>Lachnospirales</taxon>
        <taxon>Lachnospiraceae</taxon>
        <taxon>Blautia</taxon>
    </lineage>
</organism>